<dbReference type="EMBL" id="JBHSKP010000014">
    <property type="protein sequence ID" value="MFC5154235.1"/>
    <property type="molecule type" value="Genomic_DNA"/>
</dbReference>
<keyword evidence="3" id="KW-1185">Reference proteome</keyword>
<evidence type="ECO:0000313" key="3">
    <source>
        <dbReference type="Proteomes" id="UP001596160"/>
    </source>
</evidence>
<proteinExistence type="predicted"/>
<comment type="caution">
    <text evidence="2">The sequence shown here is derived from an EMBL/GenBank/DDBJ whole genome shotgun (WGS) entry which is preliminary data.</text>
</comment>
<sequence>MRPVKIPPRVPVKVLLLMTVWAVSWPALSGCVTVEARPRHAVPADGPPPVARPQIARQGPAREMLHAPPGKPAARPAPGTAGAAEPVRSAAPPPVPMPVPRAVAPPAAEPRARRRAAPPAAPAPVPVRRTPRPAPSTRSAAQPDVCALTEAYGGWRPGGAESRMCREAYGRSAGGAGGQGR</sequence>
<organism evidence="2 3">
    <name type="scientific">Streptomyces amakusaensis</name>
    <dbReference type="NCBI Taxonomy" id="67271"/>
    <lineage>
        <taxon>Bacteria</taxon>
        <taxon>Bacillati</taxon>
        <taxon>Actinomycetota</taxon>
        <taxon>Actinomycetes</taxon>
        <taxon>Kitasatosporales</taxon>
        <taxon>Streptomycetaceae</taxon>
        <taxon>Streptomyces</taxon>
    </lineage>
</organism>
<reference evidence="3" key="1">
    <citation type="journal article" date="2019" name="Int. J. Syst. Evol. Microbiol.">
        <title>The Global Catalogue of Microorganisms (GCM) 10K type strain sequencing project: providing services to taxonomists for standard genome sequencing and annotation.</title>
        <authorList>
            <consortium name="The Broad Institute Genomics Platform"/>
            <consortium name="The Broad Institute Genome Sequencing Center for Infectious Disease"/>
            <person name="Wu L."/>
            <person name="Ma J."/>
        </authorList>
    </citation>
    <scope>NUCLEOTIDE SEQUENCE [LARGE SCALE GENOMIC DNA]</scope>
    <source>
        <strain evidence="3">PCU 266</strain>
    </source>
</reference>
<evidence type="ECO:0000256" key="1">
    <source>
        <dbReference type="SAM" id="MobiDB-lite"/>
    </source>
</evidence>
<name>A0ABW0AQG5_9ACTN</name>
<dbReference type="Proteomes" id="UP001596160">
    <property type="component" value="Unassembled WGS sequence"/>
</dbReference>
<gene>
    <name evidence="2" type="ORF">ACFPRH_21095</name>
</gene>
<protein>
    <recommendedName>
        <fullName evidence="4">Lipoprotein</fullName>
    </recommendedName>
</protein>
<feature type="compositionally biased region" description="Low complexity" evidence="1">
    <location>
        <begin position="72"/>
        <end position="90"/>
    </location>
</feature>
<accession>A0ABW0AQG5</accession>
<dbReference type="PROSITE" id="PS51257">
    <property type="entry name" value="PROKAR_LIPOPROTEIN"/>
    <property type="match status" value="1"/>
</dbReference>
<feature type="region of interest" description="Disordered" evidence="1">
    <location>
        <begin position="40"/>
        <end position="145"/>
    </location>
</feature>
<evidence type="ECO:0008006" key="4">
    <source>
        <dbReference type="Google" id="ProtNLM"/>
    </source>
</evidence>
<evidence type="ECO:0000313" key="2">
    <source>
        <dbReference type="EMBL" id="MFC5154235.1"/>
    </source>
</evidence>
<dbReference type="RefSeq" id="WP_381734497.1">
    <property type="nucleotide sequence ID" value="NZ_JBHSKP010000014.1"/>
</dbReference>